<comment type="caution">
    <text evidence="1">The sequence shown here is derived from an EMBL/GenBank/DDBJ whole genome shotgun (WGS) entry which is preliminary data.</text>
</comment>
<dbReference type="EMBL" id="JAWHQM010000005">
    <property type="protein sequence ID" value="KAK5627303.1"/>
    <property type="molecule type" value="Genomic_DNA"/>
</dbReference>
<protein>
    <submittedName>
        <fullName evidence="1">Uncharacterized protein</fullName>
    </submittedName>
</protein>
<evidence type="ECO:0000313" key="2">
    <source>
        <dbReference type="Proteomes" id="UP001305414"/>
    </source>
</evidence>
<name>A0AAN7UFG1_9PEZI</name>
<sequence length="62" mass="6932">MTFKASFIPVRLMASAGVLDDDDDDDMTHPKGVGVLGPRYGTFKNLVRICFACCESYELREE</sequence>
<keyword evidence="2" id="KW-1185">Reference proteome</keyword>
<reference evidence="1 2" key="1">
    <citation type="submission" date="2023-10" db="EMBL/GenBank/DDBJ databases">
        <title>Draft genome sequence of Xylaria bambusicola isolate GMP-LS, the root and basal stem rot pathogen of sugarcane in Indonesia.</title>
        <authorList>
            <person name="Selvaraj P."/>
            <person name="Muralishankar V."/>
            <person name="Muruganantham S."/>
            <person name="Sp S."/>
            <person name="Haryani S."/>
            <person name="Lau K.J.X."/>
            <person name="Naqvi N.I."/>
        </authorList>
    </citation>
    <scope>NUCLEOTIDE SEQUENCE [LARGE SCALE GENOMIC DNA]</scope>
    <source>
        <strain evidence="1">GMP-LS</strain>
    </source>
</reference>
<accession>A0AAN7UFG1</accession>
<evidence type="ECO:0000313" key="1">
    <source>
        <dbReference type="EMBL" id="KAK5627303.1"/>
    </source>
</evidence>
<proteinExistence type="predicted"/>
<organism evidence="1 2">
    <name type="scientific">Xylaria bambusicola</name>
    <dbReference type="NCBI Taxonomy" id="326684"/>
    <lineage>
        <taxon>Eukaryota</taxon>
        <taxon>Fungi</taxon>
        <taxon>Dikarya</taxon>
        <taxon>Ascomycota</taxon>
        <taxon>Pezizomycotina</taxon>
        <taxon>Sordariomycetes</taxon>
        <taxon>Xylariomycetidae</taxon>
        <taxon>Xylariales</taxon>
        <taxon>Xylariaceae</taxon>
        <taxon>Xylaria</taxon>
    </lineage>
</organism>
<dbReference type="AlphaFoldDB" id="A0AAN7UFG1"/>
<gene>
    <name evidence="1" type="ORF">RRF57_003018</name>
</gene>
<dbReference type="Proteomes" id="UP001305414">
    <property type="component" value="Unassembled WGS sequence"/>
</dbReference>